<sequence length="407" mass="46896">MSTIDNYITPNKLLCSVVGIKSNYENSSTLSKTFTRLRLIFTIISTVTLFIPQTLQIMIHWGDINVLTGVGCVWLAVTMLMFKLFYVLLRRKKMENMYLVIRELWEVTSDPDEKQIYENTAWQAKIFTIIFCCVAFSNNVLFTGAAAMPWIKSYSKSVNETNIVRDLPFDIWYGFDVSTSPNYEIVFCWQSITALICNIAILGLDSTMMTMTLHICGQFKLIQNWFRKIGYKINKEQMINVQSTTRNAFLENVRSNIDRCIQHHQRMIEIANDMEDLINPVIFVQFVLSASVICLSGYAVTTVTYVRHWIKFSNYLMAMLVELAAWCWPGEVILQESGIIGDVVYLEIPWYKLPKSYQADLILVIIRSQKRCQITAAKFQTMSVEKFGHVLSTAASYFTLLRQLNGD</sequence>
<feature type="transmembrane region" description="Helical" evidence="10">
    <location>
        <begin position="183"/>
        <end position="204"/>
    </location>
</feature>
<keyword evidence="9 10" id="KW-0807">Transducer</keyword>
<dbReference type="PANTHER" id="PTHR21137:SF35">
    <property type="entry name" value="ODORANT RECEPTOR 19A-RELATED"/>
    <property type="match status" value="1"/>
</dbReference>
<keyword evidence="2" id="KW-1003">Cell membrane</keyword>
<evidence type="ECO:0000256" key="10">
    <source>
        <dbReference type="RuleBase" id="RU351113"/>
    </source>
</evidence>
<evidence type="ECO:0000256" key="9">
    <source>
        <dbReference type="ARBA" id="ARBA00023224"/>
    </source>
</evidence>
<dbReference type="AlphaFoldDB" id="A0A857N2E4"/>
<feature type="transmembrane region" description="Helical" evidence="10">
    <location>
        <begin position="277"/>
        <end position="300"/>
    </location>
</feature>
<keyword evidence="5 10" id="KW-0552">Olfaction</keyword>
<feature type="transmembrane region" description="Helical" evidence="10">
    <location>
        <begin position="39"/>
        <end position="61"/>
    </location>
</feature>
<keyword evidence="3 10" id="KW-0716">Sensory transduction</keyword>
<organism evidence="11">
    <name type="scientific">Sirex noctilio</name>
    <dbReference type="NCBI Taxonomy" id="36765"/>
    <lineage>
        <taxon>Eukaryota</taxon>
        <taxon>Metazoa</taxon>
        <taxon>Ecdysozoa</taxon>
        <taxon>Arthropoda</taxon>
        <taxon>Hexapoda</taxon>
        <taxon>Insecta</taxon>
        <taxon>Pterygota</taxon>
        <taxon>Neoptera</taxon>
        <taxon>Endopterygota</taxon>
        <taxon>Hymenoptera</taxon>
        <taxon>Siricoidea</taxon>
        <taxon>Siricidae</taxon>
        <taxon>Sirex</taxon>
    </lineage>
</organism>
<dbReference type="Pfam" id="PF02949">
    <property type="entry name" value="7tm_6"/>
    <property type="match status" value="1"/>
</dbReference>
<reference evidence="11" key="1">
    <citation type="submission" date="2019-04" db="EMBL/GenBank/DDBJ databases">
        <authorList>
            <person name="Guo B."/>
            <person name="Lu P."/>
        </authorList>
    </citation>
    <scope>NUCLEOTIDE SEQUENCE</scope>
</reference>
<evidence type="ECO:0000256" key="1">
    <source>
        <dbReference type="ARBA" id="ARBA00004651"/>
    </source>
</evidence>
<dbReference type="EMBL" id="MK748992">
    <property type="protein sequence ID" value="QHN69089.1"/>
    <property type="molecule type" value="mRNA"/>
</dbReference>
<evidence type="ECO:0000256" key="7">
    <source>
        <dbReference type="ARBA" id="ARBA00023136"/>
    </source>
</evidence>
<evidence type="ECO:0000313" key="11">
    <source>
        <dbReference type="EMBL" id="QHN69089.1"/>
    </source>
</evidence>
<proteinExistence type="evidence at transcript level"/>
<dbReference type="GO" id="GO:0004984">
    <property type="term" value="F:olfactory receptor activity"/>
    <property type="evidence" value="ECO:0007669"/>
    <property type="project" value="InterPro"/>
</dbReference>
<evidence type="ECO:0000256" key="5">
    <source>
        <dbReference type="ARBA" id="ARBA00022725"/>
    </source>
</evidence>
<comment type="similarity">
    <text evidence="10">Belongs to the insect chemoreceptor superfamily. Heteromeric odorant receptor channel (TC 1.A.69) family.</text>
</comment>
<dbReference type="GO" id="GO:0007165">
    <property type="term" value="P:signal transduction"/>
    <property type="evidence" value="ECO:0007669"/>
    <property type="project" value="UniProtKB-KW"/>
</dbReference>
<dbReference type="PANTHER" id="PTHR21137">
    <property type="entry name" value="ODORANT RECEPTOR"/>
    <property type="match status" value="1"/>
</dbReference>
<comment type="subcellular location">
    <subcellularLocation>
        <location evidence="1 10">Cell membrane</location>
        <topology evidence="1 10">Multi-pass membrane protein</topology>
    </subcellularLocation>
</comment>
<keyword evidence="7 10" id="KW-0472">Membrane</keyword>
<evidence type="ECO:0000256" key="2">
    <source>
        <dbReference type="ARBA" id="ARBA00022475"/>
    </source>
</evidence>
<keyword evidence="8 10" id="KW-0675">Receptor</keyword>
<dbReference type="GO" id="GO:0005549">
    <property type="term" value="F:odorant binding"/>
    <property type="evidence" value="ECO:0007669"/>
    <property type="project" value="InterPro"/>
</dbReference>
<dbReference type="GO" id="GO:0005886">
    <property type="term" value="C:plasma membrane"/>
    <property type="evidence" value="ECO:0007669"/>
    <property type="project" value="UniProtKB-SubCell"/>
</dbReference>
<evidence type="ECO:0000256" key="4">
    <source>
        <dbReference type="ARBA" id="ARBA00022692"/>
    </source>
</evidence>
<feature type="transmembrane region" description="Helical" evidence="10">
    <location>
        <begin position="67"/>
        <end position="89"/>
    </location>
</feature>
<dbReference type="InterPro" id="IPR004117">
    <property type="entry name" value="7tm6_olfct_rcpt"/>
</dbReference>
<evidence type="ECO:0000256" key="8">
    <source>
        <dbReference type="ARBA" id="ARBA00023170"/>
    </source>
</evidence>
<keyword evidence="4 10" id="KW-0812">Transmembrane</keyword>
<accession>A0A857N2E4</accession>
<keyword evidence="6 10" id="KW-1133">Transmembrane helix</keyword>
<protein>
    <recommendedName>
        <fullName evidence="10">Odorant receptor</fullName>
    </recommendedName>
</protein>
<comment type="caution">
    <text evidence="10">Lacks conserved residue(s) required for the propagation of feature annotation.</text>
</comment>
<evidence type="ECO:0000256" key="3">
    <source>
        <dbReference type="ARBA" id="ARBA00022606"/>
    </source>
</evidence>
<name>A0A857N2E4_9HYME</name>
<feature type="transmembrane region" description="Helical" evidence="10">
    <location>
        <begin position="126"/>
        <end position="151"/>
    </location>
</feature>
<evidence type="ECO:0000256" key="6">
    <source>
        <dbReference type="ARBA" id="ARBA00022989"/>
    </source>
</evidence>